<feature type="compositionally biased region" description="Polar residues" evidence="1">
    <location>
        <begin position="56"/>
        <end position="65"/>
    </location>
</feature>
<reference evidence="2 3" key="1">
    <citation type="submission" date="2016-11" db="EMBL/GenBank/DDBJ databases">
        <authorList>
            <person name="Jaros S."/>
            <person name="Januszkiewicz K."/>
            <person name="Wedrychowicz H."/>
        </authorList>
    </citation>
    <scope>NUCLEOTIDE SEQUENCE [LARGE SCALE GENOMIC DNA]</scope>
    <source>
        <strain evidence="2 3">DSM 17459</strain>
    </source>
</reference>
<accession>A0A1M5DDF7</accession>
<evidence type="ECO:0000256" key="1">
    <source>
        <dbReference type="SAM" id="MobiDB-lite"/>
    </source>
</evidence>
<keyword evidence="3" id="KW-1185">Reference proteome</keyword>
<dbReference type="EMBL" id="FQVI01000070">
    <property type="protein sequence ID" value="SHF64956.1"/>
    <property type="molecule type" value="Genomic_DNA"/>
</dbReference>
<sequence length="65" mass="7181">MIEVRCKGKGCSLLLGEFSGRGRIKCRKCGGINTFDTETGEHNFESGKRHTDLSERTTSSGVVFR</sequence>
<feature type="region of interest" description="Disordered" evidence="1">
    <location>
        <begin position="40"/>
        <end position="65"/>
    </location>
</feature>
<evidence type="ECO:0000313" key="2">
    <source>
        <dbReference type="EMBL" id="SHF64956.1"/>
    </source>
</evidence>
<evidence type="ECO:0000313" key="3">
    <source>
        <dbReference type="Proteomes" id="UP000184245"/>
    </source>
</evidence>
<gene>
    <name evidence="2" type="ORF">SAMN02745158_04504</name>
</gene>
<organism evidence="2 3">
    <name type="scientific">Lactonifactor longoviformis DSM 17459</name>
    <dbReference type="NCBI Taxonomy" id="1122155"/>
    <lineage>
        <taxon>Bacteria</taxon>
        <taxon>Bacillati</taxon>
        <taxon>Bacillota</taxon>
        <taxon>Clostridia</taxon>
        <taxon>Eubacteriales</taxon>
        <taxon>Clostridiaceae</taxon>
        <taxon>Lactonifactor</taxon>
    </lineage>
</organism>
<dbReference type="Proteomes" id="UP000184245">
    <property type="component" value="Unassembled WGS sequence"/>
</dbReference>
<protein>
    <submittedName>
        <fullName evidence="2">Uncharacterized protein</fullName>
    </submittedName>
</protein>
<dbReference type="RefSeq" id="WP_139249529.1">
    <property type="nucleotide sequence ID" value="NZ_FQVI01000070.1"/>
</dbReference>
<name>A0A1M5DDF7_9CLOT</name>
<feature type="compositionally biased region" description="Basic and acidic residues" evidence="1">
    <location>
        <begin position="40"/>
        <end position="55"/>
    </location>
</feature>
<proteinExistence type="predicted"/>
<dbReference type="AlphaFoldDB" id="A0A1M5DDF7"/>